<comment type="caution">
    <text evidence="6">The sequence shown here is derived from an EMBL/GenBank/DDBJ whole genome shotgun (WGS) entry which is preliminary data.</text>
</comment>
<keyword evidence="5" id="KW-0812">Transmembrane</keyword>
<dbReference type="GO" id="GO:0012505">
    <property type="term" value="C:endomembrane system"/>
    <property type="evidence" value="ECO:0007669"/>
    <property type="project" value="UniProtKB-SubCell"/>
</dbReference>
<dbReference type="OrthoDB" id="10262326at2759"/>
<evidence type="ECO:0000256" key="5">
    <source>
        <dbReference type="SAM" id="Phobius"/>
    </source>
</evidence>
<dbReference type="GO" id="GO:0003975">
    <property type="term" value="F:UDP-N-acetylglucosamine-dolichyl-phosphate N-acetylglucosaminephosphotransferase activity"/>
    <property type="evidence" value="ECO:0007669"/>
    <property type="project" value="InterPro"/>
</dbReference>
<keyword evidence="7" id="KW-1185">Reference proteome</keyword>
<dbReference type="PANTHER" id="PTHR10571">
    <property type="entry name" value="UDP-N-ACETYLGLUCOSAMINE--DOLICHYL-PHOSPHATE N-ACETYLGLUCOSAMINEPHOSPHOTRANSFERASE"/>
    <property type="match status" value="1"/>
</dbReference>
<gene>
    <name evidence="6" type="ORF">HICCMSTLAB_LOCUS9047</name>
</gene>
<feature type="transmembrane region" description="Helical" evidence="5">
    <location>
        <begin position="70"/>
        <end position="92"/>
    </location>
</feature>
<reference evidence="6" key="1">
    <citation type="submission" date="2021-04" db="EMBL/GenBank/DDBJ databases">
        <authorList>
            <person name="Chebbi M.A.C M."/>
        </authorList>
    </citation>
    <scope>NUCLEOTIDE SEQUENCE</scope>
</reference>
<comment type="subcellular location">
    <subcellularLocation>
        <location evidence="1">Endomembrane system</location>
        <topology evidence="1">Multi-pass membrane protein</topology>
    </subcellularLocation>
</comment>
<evidence type="ECO:0000256" key="3">
    <source>
        <dbReference type="ARBA" id="ARBA00022723"/>
    </source>
</evidence>
<accession>A0A8J2HFQ9</accession>
<keyword evidence="4" id="KW-0460">Magnesium</keyword>
<feature type="transmembrane region" description="Helical" evidence="5">
    <location>
        <begin position="171"/>
        <end position="191"/>
    </location>
</feature>
<protein>
    <submittedName>
        <fullName evidence="6">Similar to DPAGT1: UDP-N-acetylglucosamine--dolichyl-phosphate N-acetylglucosaminephosphotransferase (Bos taurus)</fullName>
    </submittedName>
</protein>
<keyword evidence="3" id="KW-0479">Metal-binding</keyword>
<dbReference type="GO" id="GO:0006488">
    <property type="term" value="P:dolichol-linked oligosaccharide biosynthetic process"/>
    <property type="evidence" value="ECO:0007669"/>
    <property type="project" value="InterPro"/>
</dbReference>
<dbReference type="EMBL" id="CAJNRD030001122">
    <property type="protein sequence ID" value="CAG5099405.1"/>
    <property type="molecule type" value="Genomic_DNA"/>
</dbReference>
<dbReference type="GO" id="GO:0016020">
    <property type="term" value="C:membrane"/>
    <property type="evidence" value="ECO:0007669"/>
    <property type="project" value="TreeGrafter"/>
</dbReference>
<keyword evidence="2" id="KW-0808">Transferase</keyword>
<dbReference type="InterPro" id="IPR033895">
    <property type="entry name" value="GPT"/>
</dbReference>
<name>A0A8J2HFQ9_COTCN</name>
<evidence type="ECO:0000313" key="6">
    <source>
        <dbReference type="EMBL" id="CAG5099405.1"/>
    </source>
</evidence>
<dbReference type="PANTHER" id="PTHR10571:SF0">
    <property type="entry name" value="UDP-N-ACETYLGLUCOSAMINE--DOLICHYL-PHOSPHATE N-ACETYLGLUCOSAMINEPHOSPHOTRANSFERASE"/>
    <property type="match status" value="1"/>
</dbReference>
<keyword evidence="5" id="KW-0472">Membrane</keyword>
<evidence type="ECO:0000256" key="1">
    <source>
        <dbReference type="ARBA" id="ARBA00004127"/>
    </source>
</evidence>
<evidence type="ECO:0000256" key="4">
    <source>
        <dbReference type="ARBA" id="ARBA00022842"/>
    </source>
</evidence>
<dbReference type="Proteomes" id="UP000786811">
    <property type="component" value="Unassembled WGS sequence"/>
</dbReference>
<dbReference type="GO" id="GO:0046872">
    <property type="term" value="F:metal ion binding"/>
    <property type="evidence" value="ECO:0007669"/>
    <property type="project" value="UniProtKB-KW"/>
</dbReference>
<feature type="transmembrane region" description="Helical" evidence="5">
    <location>
        <begin position="43"/>
        <end position="64"/>
    </location>
</feature>
<dbReference type="UniPathway" id="UPA00378"/>
<dbReference type="GO" id="GO:0016757">
    <property type="term" value="F:glycosyltransferase activity"/>
    <property type="evidence" value="ECO:0007669"/>
    <property type="project" value="UniProtKB-KW"/>
</dbReference>
<evidence type="ECO:0000313" key="7">
    <source>
        <dbReference type="Proteomes" id="UP000786811"/>
    </source>
</evidence>
<dbReference type="AlphaFoldDB" id="A0A8J2HFQ9"/>
<evidence type="ECO:0000256" key="2">
    <source>
        <dbReference type="ARBA" id="ARBA00022676"/>
    </source>
</evidence>
<organism evidence="6 7">
    <name type="scientific">Cotesia congregata</name>
    <name type="common">Parasitoid wasp</name>
    <name type="synonym">Apanteles congregatus</name>
    <dbReference type="NCBI Taxonomy" id="51543"/>
    <lineage>
        <taxon>Eukaryota</taxon>
        <taxon>Metazoa</taxon>
        <taxon>Ecdysozoa</taxon>
        <taxon>Arthropoda</taxon>
        <taxon>Hexapoda</taxon>
        <taxon>Insecta</taxon>
        <taxon>Pterygota</taxon>
        <taxon>Neoptera</taxon>
        <taxon>Endopterygota</taxon>
        <taxon>Hymenoptera</taxon>
        <taxon>Apocrita</taxon>
        <taxon>Ichneumonoidea</taxon>
        <taxon>Braconidae</taxon>
        <taxon>Microgastrinae</taxon>
        <taxon>Cotesia</taxon>
    </lineage>
</organism>
<sequence length="200" mass="23426">MYNCNYPSKNFIRLLYWEEKKHLLCRELKEINFFFSRRYPSQVFVGDTFCYFSGMTFAVVGIIGHFSKTVLLFFIPQVINFLYSVPQLFHLVPCPRHRLPRFNRETGKLDPSVTTFHKSQLNKLAKFIMGLLRLFKLVKWEEDKDGVVICNNLTLINLILITFGSRKESNLTAILLIFQVICTAVAFSIRYPLASLFYDV</sequence>
<keyword evidence="2" id="KW-0328">Glycosyltransferase</keyword>
<keyword evidence="5" id="KW-1133">Transmembrane helix</keyword>
<proteinExistence type="predicted"/>